<dbReference type="EMBL" id="CP051677">
    <property type="protein sequence ID" value="QJD80628.1"/>
    <property type="molecule type" value="Genomic_DNA"/>
</dbReference>
<dbReference type="RefSeq" id="WP_169552621.1">
    <property type="nucleotide sequence ID" value="NZ_CP051677.1"/>
</dbReference>
<evidence type="ECO:0000313" key="2">
    <source>
        <dbReference type="EMBL" id="QJD80628.1"/>
    </source>
</evidence>
<feature type="chain" id="PRO_5029684206" evidence="1">
    <location>
        <begin position="26"/>
        <end position="86"/>
    </location>
</feature>
<dbReference type="KEGG" id="srho:HH216_21070"/>
<protein>
    <submittedName>
        <fullName evidence="2">Uncharacterized protein</fullName>
    </submittedName>
</protein>
<name>A0A7L5DVK0_9BACT</name>
<dbReference type="AlphaFoldDB" id="A0A7L5DVK0"/>
<organism evidence="2 3">
    <name type="scientific">Spirosoma rhododendri</name>
    <dbReference type="NCBI Taxonomy" id="2728024"/>
    <lineage>
        <taxon>Bacteria</taxon>
        <taxon>Pseudomonadati</taxon>
        <taxon>Bacteroidota</taxon>
        <taxon>Cytophagia</taxon>
        <taxon>Cytophagales</taxon>
        <taxon>Cytophagaceae</taxon>
        <taxon>Spirosoma</taxon>
    </lineage>
</organism>
<evidence type="ECO:0000256" key="1">
    <source>
        <dbReference type="SAM" id="SignalP"/>
    </source>
</evidence>
<sequence>MKTTPTFRLLSALVLALSISLNGFGQTPKKLYSTVYYHKIKPGHTFAEARAMENDRVAGAIQKNSPIPGRPGINQRLVYAGTGYDV</sequence>
<keyword evidence="1" id="KW-0732">Signal</keyword>
<gene>
    <name evidence="2" type="ORF">HH216_21070</name>
</gene>
<feature type="signal peptide" evidence="1">
    <location>
        <begin position="1"/>
        <end position="25"/>
    </location>
</feature>
<evidence type="ECO:0000313" key="3">
    <source>
        <dbReference type="Proteomes" id="UP000501128"/>
    </source>
</evidence>
<proteinExistence type="predicted"/>
<keyword evidence="3" id="KW-1185">Reference proteome</keyword>
<reference evidence="2 3" key="1">
    <citation type="submission" date="2020-04" db="EMBL/GenBank/DDBJ databases">
        <title>Genome sequencing of novel species.</title>
        <authorList>
            <person name="Heo J."/>
            <person name="Kim S.-J."/>
            <person name="Kim J.-S."/>
            <person name="Hong S.-B."/>
            <person name="Kwon S.-W."/>
        </authorList>
    </citation>
    <scope>NUCLEOTIDE SEQUENCE [LARGE SCALE GENOMIC DNA]</scope>
    <source>
        <strain evidence="2 3">CJU-R4</strain>
    </source>
</reference>
<dbReference type="Proteomes" id="UP000501128">
    <property type="component" value="Chromosome"/>
</dbReference>
<accession>A0A7L5DVK0</accession>